<dbReference type="InterPro" id="IPR045270">
    <property type="entry name" value="STKc_AGC"/>
</dbReference>
<evidence type="ECO:0000256" key="3">
    <source>
        <dbReference type="ARBA" id="ARBA00022679"/>
    </source>
</evidence>
<protein>
    <submittedName>
        <fullName evidence="11">Kinase-like protein</fullName>
    </submittedName>
</protein>
<dbReference type="GO" id="GO:0005524">
    <property type="term" value="F:ATP binding"/>
    <property type="evidence" value="ECO:0007669"/>
    <property type="project" value="UniProtKB-UniRule"/>
</dbReference>
<evidence type="ECO:0000256" key="1">
    <source>
        <dbReference type="ARBA" id="ARBA00022527"/>
    </source>
</evidence>
<dbReference type="PANTHER" id="PTHR24351">
    <property type="entry name" value="RIBOSOMAL PROTEIN S6 KINASE"/>
    <property type="match status" value="1"/>
</dbReference>
<feature type="non-terminal residue" evidence="11">
    <location>
        <position position="289"/>
    </location>
</feature>
<dbReference type="PROSITE" id="PS51285">
    <property type="entry name" value="AGC_KINASE_CTER"/>
    <property type="match status" value="1"/>
</dbReference>
<evidence type="ECO:0000256" key="8">
    <source>
        <dbReference type="RuleBase" id="RU000304"/>
    </source>
</evidence>
<dbReference type="SUPFAM" id="SSF56112">
    <property type="entry name" value="Protein kinase-like (PK-like)"/>
    <property type="match status" value="1"/>
</dbReference>
<keyword evidence="5 11" id="KW-0418">Kinase</keyword>
<dbReference type="EMBL" id="ML005082">
    <property type="protein sequence ID" value="RKP20317.1"/>
    <property type="molecule type" value="Genomic_DNA"/>
</dbReference>
<dbReference type="AlphaFoldDB" id="A0A4P9YL14"/>
<evidence type="ECO:0000256" key="7">
    <source>
        <dbReference type="PROSITE-ProRule" id="PRU10141"/>
    </source>
</evidence>
<dbReference type="Pfam" id="PF00069">
    <property type="entry name" value="Pkinase"/>
    <property type="match status" value="1"/>
</dbReference>
<dbReference type="PROSITE" id="PS50011">
    <property type="entry name" value="PROTEIN_KINASE_DOM"/>
    <property type="match status" value="1"/>
</dbReference>
<keyword evidence="1 8" id="KW-0723">Serine/threonine-protein kinase</keyword>
<feature type="non-terminal residue" evidence="11">
    <location>
        <position position="1"/>
    </location>
</feature>
<dbReference type="SMART" id="SM00220">
    <property type="entry name" value="S_TKc"/>
    <property type="match status" value="1"/>
</dbReference>
<dbReference type="InterPro" id="IPR008271">
    <property type="entry name" value="Ser/Thr_kinase_AS"/>
</dbReference>
<keyword evidence="6 7" id="KW-0067">ATP-binding</keyword>
<dbReference type="GO" id="GO:0004674">
    <property type="term" value="F:protein serine/threonine kinase activity"/>
    <property type="evidence" value="ECO:0007669"/>
    <property type="project" value="UniProtKB-KW"/>
</dbReference>
<evidence type="ECO:0000313" key="11">
    <source>
        <dbReference type="EMBL" id="RKP20317.1"/>
    </source>
</evidence>
<proteinExistence type="inferred from homology"/>
<keyword evidence="2" id="KW-0597">Phosphoprotein</keyword>
<dbReference type="Gene3D" id="1.10.510.10">
    <property type="entry name" value="Transferase(Phosphotransferase) domain 1"/>
    <property type="match status" value="1"/>
</dbReference>
<feature type="domain" description="Protein kinase" evidence="9">
    <location>
        <begin position="6"/>
        <end position="260"/>
    </location>
</feature>
<dbReference type="InterPro" id="IPR000961">
    <property type="entry name" value="AGC-kinase_C"/>
</dbReference>
<keyword evidence="4 7" id="KW-0547">Nucleotide-binding</keyword>
<sequence>THLDSFEIIKVLGKGSMGKVMLVREKSSGKLFALKSIHKNWVVKHREIEHTISERNILVKIREMNHPFLMKLHQSFQTDTELFLVIDYYPGGDLATQLARFYKFDEERARFYAAEMILGIKELHRNGVVYRDLKPENVLLANTGHLVLTDFGLSKMFRDESKTTTFCGTAEYLAPEILTSLAYDYKVDLWSFGTLLYEMLVGITPFWADNQSVMYQRVLSANLEFPEDISQDAKDLISKLLVRGAHNRLDCDGVQNHPFFKDVNWDDVYSLKLKPPYVPSIKNECDLSN</sequence>
<keyword evidence="3" id="KW-0808">Transferase</keyword>
<evidence type="ECO:0000313" key="12">
    <source>
        <dbReference type="Proteomes" id="UP000281549"/>
    </source>
</evidence>
<dbReference type="Gene3D" id="3.30.200.20">
    <property type="entry name" value="Phosphorylase Kinase, domain 1"/>
    <property type="match status" value="1"/>
</dbReference>
<dbReference type="PROSITE" id="PS00108">
    <property type="entry name" value="PROTEIN_KINASE_ST"/>
    <property type="match status" value="1"/>
</dbReference>
<evidence type="ECO:0000259" key="10">
    <source>
        <dbReference type="PROSITE" id="PS51285"/>
    </source>
</evidence>
<dbReference type="PROSITE" id="PS00107">
    <property type="entry name" value="PROTEIN_KINASE_ATP"/>
    <property type="match status" value="1"/>
</dbReference>
<reference evidence="12" key="1">
    <citation type="journal article" date="2018" name="Nat. Microbiol.">
        <title>Leveraging single-cell genomics to expand the fungal tree of life.</title>
        <authorList>
            <person name="Ahrendt S.R."/>
            <person name="Quandt C.A."/>
            <person name="Ciobanu D."/>
            <person name="Clum A."/>
            <person name="Salamov A."/>
            <person name="Andreopoulos B."/>
            <person name="Cheng J.F."/>
            <person name="Woyke T."/>
            <person name="Pelin A."/>
            <person name="Henrissat B."/>
            <person name="Reynolds N.K."/>
            <person name="Benny G.L."/>
            <person name="Smith M.E."/>
            <person name="James T.Y."/>
            <person name="Grigoriev I.V."/>
        </authorList>
    </citation>
    <scope>NUCLEOTIDE SEQUENCE [LARGE SCALE GENOMIC DNA]</scope>
    <source>
        <strain evidence="12">CSF55</strain>
    </source>
</reference>
<evidence type="ECO:0000256" key="2">
    <source>
        <dbReference type="ARBA" id="ARBA00022553"/>
    </source>
</evidence>
<organism evidence="11 12">
    <name type="scientific">Rozella allomycis (strain CSF55)</name>
    <dbReference type="NCBI Taxonomy" id="988480"/>
    <lineage>
        <taxon>Eukaryota</taxon>
        <taxon>Fungi</taxon>
        <taxon>Fungi incertae sedis</taxon>
        <taxon>Cryptomycota</taxon>
        <taxon>Cryptomycota incertae sedis</taxon>
        <taxon>Rozella</taxon>
    </lineage>
</organism>
<dbReference type="InterPro" id="IPR000719">
    <property type="entry name" value="Prot_kinase_dom"/>
</dbReference>
<feature type="binding site" evidence="7">
    <location>
        <position position="44"/>
    </location>
    <ligand>
        <name>ATP</name>
        <dbReference type="ChEBI" id="CHEBI:30616"/>
    </ligand>
</feature>
<dbReference type="InterPro" id="IPR017441">
    <property type="entry name" value="Protein_kinase_ATP_BS"/>
</dbReference>
<evidence type="ECO:0000259" key="9">
    <source>
        <dbReference type="PROSITE" id="PS50011"/>
    </source>
</evidence>
<dbReference type="FunFam" id="1.10.510.10:FF:000008">
    <property type="entry name" value="Non-specific serine/threonine protein kinase"/>
    <property type="match status" value="1"/>
</dbReference>
<comment type="similarity">
    <text evidence="8">Belongs to the protein kinase superfamily.</text>
</comment>
<dbReference type="CDD" id="cd05123">
    <property type="entry name" value="STKc_AGC"/>
    <property type="match status" value="1"/>
</dbReference>
<gene>
    <name evidence="11" type="ORF">ROZALSC1DRAFT_10386</name>
</gene>
<dbReference type="Proteomes" id="UP000281549">
    <property type="component" value="Unassembled WGS sequence"/>
</dbReference>
<feature type="domain" description="AGC-kinase C-terminal" evidence="10">
    <location>
        <begin position="261"/>
        <end position="289"/>
    </location>
</feature>
<dbReference type="InterPro" id="IPR011009">
    <property type="entry name" value="Kinase-like_dom_sf"/>
</dbReference>
<name>A0A4P9YL14_ROZAC</name>
<accession>A0A4P9YL14</accession>
<evidence type="ECO:0000256" key="4">
    <source>
        <dbReference type="ARBA" id="ARBA00022741"/>
    </source>
</evidence>
<evidence type="ECO:0000256" key="6">
    <source>
        <dbReference type="ARBA" id="ARBA00022840"/>
    </source>
</evidence>
<evidence type="ECO:0000256" key="5">
    <source>
        <dbReference type="ARBA" id="ARBA00022777"/>
    </source>
</evidence>